<dbReference type="AlphaFoldDB" id="A0A1M6P2S1"/>
<protein>
    <submittedName>
        <fullName evidence="8">Rieske [2Fe-2S] domain-containing protein</fullName>
    </submittedName>
</protein>
<dbReference type="RefSeq" id="WP_073121589.1">
    <property type="nucleotide sequence ID" value="NZ_FRAA01000002.1"/>
</dbReference>
<keyword evidence="9" id="KW-1185">Reference proteome</keyword>
<proteinExistence type="inferred from homology"/>
<dbReference type="GO" id="GO:0046872">
    <property type="term" value="F:metal ion binding"/>
    <property type="evidence" value="ECO:0007669"/>
    <property type="project" value="UniProtKB-KW"/>
</dbReference>
<dbReference type="Proteomes" id="UP000184474">
    <property type="component" value="Unassembled WGS sequence"/>
</dbReference>
<dbReference type="Pfam" id="PF00355">
    <property type="entry name" value="Rieske"/>
    <property type="match status" value="1"/>
</dbReference>
<dbReference type="SUPFAM" id="SSF50022">
    <property type="entry name" value="ISP domain"/>
    <property type="match status" value="1"/>
</dbReference>
<keyword evidence="4" id="KW-0411">Iron-sulfur</keyword>
<dbReference type="Gene3D" id="2.102.10.10">
    <property type="entry name" value="Rieske [2Fe-2S] iron-sulphur domain"/>
    <property type="match status" value="1"/>
</dbReference>
<evidence type="ECO:0000256" key="3">
    <source>
        <dbReference type="ARBA" id="ARBA00023004"/>
    </source>
</evidence>
<comment type="similarity">
    <text evidence="6">Belongs to the bacterial ring-hydroxylating dioxygenase ferredoxin component family.</text>
</comment>
<reference evidence="9" key="1">
    <citation type="submission" date="2016-11" db="EMBL/GenBank/DDBJ databases">
        <authorList>
            <person name="Varghese N."/>
            <person name="Submissions S."/>
        </authorList>
    </citation>
    <scope>NUCLEOTIDE SEQUENCE [LARGE SCALE GENOMIC DNA]</scope>
    <source>
        <strain evidence="9">DSM 26134</strain>
    </source>
</reference>
<dbReference type="CDD" id="cd03467">
    <property type="entry name" value="Rieske"/>
    <property type="match status" value="1"/>
</dbReference>
<evidence type="ECO:0000256" key="6">
    <source>
        <dbReference type="ARBA" id="ARBA00038001"/>
    </source>
</evidence>
<dbReference type="PANTHER" id="PTHR21496:SF0">
    <property type="entry name" value="RIESKE DOMAIN-CONTAINING PROTEIN"/>
    <property type="match status" value="1"/>
</dbReference>
<dbReference type="EMBL" id="FRAA01000002">
    <property type="protein sequence ID" value="SHK02214.1"/>
    <property type="molecule type" value="Genomic_DNA"/>
</dbReference>
<keyword evidence="3" id="KW-0408">Iron</keyword>
<evidence type="ECO:0000256" key="4">
    <source>
        <dbReference type="ARBA" id="ARBA00023014"/>
    </source>
</evidence>
<evidence type="ECO:0000256" key="2">
    <source>
        <dbReference type="ARBA" id="ARBA00022723"/>
    </source>
</evidence>
<feature type="domain" description="Rieske" evidence="7">
    <location>
        <begin position="14"/>
        <end position="104"/>
    </location>
</feature>
<name>A0A1M6P2S1_REIAG</name>
<dbReference type="GO" id="GO:0051537">
    <property type="term" value="F:2 iron, 2 sulfur cluster binding"/>
    <property type="evidence" value="ECO:0007669"/>
    <property type="project" value="UniProtKB-KW"/>
</dbReference>
<keyword evidence="1" id="KW-0001">2Fe-2S</keyword>
<dbReference type="InterPro" id="IPR017941">
    <property type="entry name" value="Rieske_2Fe-2S"/>
</dbReference>
<accession>A0A1M6P2S1</accession>
<evidence type="ECO:0000313" key="8">
    <source>
        <dbReference type="EMBL" id="SHK02214.1"/>
    </source>
</evidence>
<dbReference type="InterPro" id="IPR036922">
    <property type="entry name" value="Rieske_2Fe-2S_sf"/>
</dbReference>
<dbReference type="PANTHER" id="PTHR21496">
    <property type="entry name" value="FERREDOXIN-RELATED"/>
    <property type="match status" value="1"/>
</dbReference>
<evidence type="ECO:0000256" key="5">
    <source>
        <dbReference type="ARBA" id="ARBA00034078"/>
    </source>
</evidence>
<keyword evidence="2" id="KW-0479">Metal-binding</keyword>
<dbReference type="STRING" id="156994.SAMN04488028_102522"/>
<dbReference type="PROSITE" id="PS51296">
    <property type="entry name" value="RIESKE"/>
    <property type="match status" value="1"/>
</dbReference>
<sequence length="106" mass="12338">MTKVRLFDSKDKADQTVGLNKIVKLQIDDLQFCLARTHKGYFAFEKSCPHMSDDLGKGRINPQLEVVCPWHDYKFDLESGEESQHRCKDLIRYTLLWEGDALYVSL</sequence>
<gene>
    <name evidence="8" type="ORF">SAMN04488028_102522</name>
</gene>
<evidence type="ECO:0000259" key="7">
    <source>
        <dbReference type="PROSITE" id="PS51296"/>
    </source>
</evidence>
<evidence type="ECO:0000313" key="9">
    <source>
        <dbReference type="Proteomes" id="UP000184474"/>
    </source>
</evidence>
<comment type="cofactor">
    <cofactor evidence="5">
        <name>[2Fe-2S] cluster</name>
        <dbReference type="ChEBI" id="CHEBI:190135"/>
    </cofactor>
</comment>
<organism evidence="8 9">
    <name type="scientific">Reichenbachiella agariperforans</name>
    <dbReference type="NCBI Taxonomy" id="156994"/>
    <lineage>
        <taxon>Bacteria</taxon>
        <taxon>Pseudomonadati</taxon>
        <taxon>Bacteroidota</taxon>
        <taxon>Cytophagia</taxon>
        <taxon>Cytophagales</taxon>
        <taxon>Reichenbachiellaceae</taxon>
        <taxon>Reichenbachiella</taxon>
    </lineage>
</organism>
<evidence type="ECO:0000256" key="1">
    <source>
        <dbReference type="ARBA" id="ARBA00022714"/>
    </source>
</evidence>